<sequence>MTQIVSLGIADSACKNQLVMVSVQYGPFSSNIPIESTTIGKSRVARDSIAMHTSWRSNSDIACATRDTVSRGLQLFATPKIHFWTYPSDMVKYLATSFHDPLGITDSACKNQLVMVSVQYGPFSSNIPIESTTIGKSRVARDSIVMHTSWRSKSDIACATSEPYPVVNPLLCTEPYLLRFPALDVSAWSKAGRVEFLFSRSFFRYRFWSRWLAEIRSELVQNRRELKKRIVADQKQLVHNKHELKKQTVADHKQSRPDQMRAEELYCSISGASCSSSEQAGSEASRKQPGCNKLSAIEKDVQAGIVWDVQTGPSDDIQADPT</sequence>
<organism evidence="1 2">
    <name type="scientific">Dorcoceras hygrometricum</name>
    <dbReference type="NCBI Taxonomy" id="472368"/>
    <lineage>
        <taxon>Eukaryota</taxon>
        <taxon>Viridiplantae</taxon>
        <taxon>Streptophyta</taxon>
        <taxon>Embryophyta</taxon>
        <taxon>Tracheophyta</taxon>
        <taxon>Spermatophyta</taxon>
        <taxon>Magnoliopsida</taxon>
        <taxon>eudicotyledons</taxon>
        <taxon>Gunneridae</taxon>
        <taxon>Pentapetalae</taxon>
        <taxon>asterids</taxon>
        <taxon>lamiids</taxon>
        <taxon>Lamiales</taxon>
        <taxon>Gesneriaceae</taxon>
        <taxon>Didymocarpoideae</taxon>
        <taxon>Trichosporeae</taxon>
        <taxon>Loxocarpinae</taxon>
        <taxon>Dorcoceras</taxon>
    </lineage>
</organism>
<evidence type="ECO:0000313" key="2">
    <source>
        <dbReference type="Proteomes" id="UP000250235"/>
    </source>
</evidence>
<protein>
    <submittedName>
        <fullName evidence="1">Uncharacterized protein</fullName>
    </submittedName>
</protein>
<reference evidence="1 2" key="1">
    <citation type="journal article" date="2015" name="Proc. Natl. Acad. Sci. U.S.A.">
        <title>The resurrection genome of Boea hygrometrica: A blueprint for survival of dehydration.</title>
        <authorList>
            <person name="Xiao L."/>
            <person name="Yang G."/>
            <person name="Zhang L."/>
            <person name="Yang X."/>
            <person name="Zhao S."/>
            <person name="Ji Z."/>
            <person name="Zhou Q."/>
            <person name="Hu M."/>
            <person name="Wang Y."/>
            <person name="Chen M."/>
            <person name="Xu Y."/>
            <person name="Jin H."/>
            <person name="Xiao X."/>
            <person name="Hu G."/>
            <person name="Bao F."/>
            <person name="Hu Y."/>
            <person name="Wan P."/>
            <person name="Li L."/>
            <person name="Deng X."/>
            <person name="Kuang T."/>
            <person name="Xiang C."/>
            <person name="Zhu J.K."/>
            <person name="Oliver M.J."/>
            <person name="He Y."/>
        </authorList>
    </citation>
    <scope>NUCLEOTIDE SEQUENCE [LARGE SCALE GENOMIC DNA]</scope>
    <source>
        <strain evidence="2">cv. XS01</strain>
    </source>
</reference>
<dbReference type="EMBL" id="KQ989077">
    <property type="protein sequence ID" value="KZV54880.1"/>
    <property type="molecule type" value="Genomic_DNA"/>
</dbReference>
<dbReference type="AlphaFoldDB" id="A0A2Z7D702"/>
<proteinExistence type="predicted"/>
<name>A0A2Z7D702_9LAMI</name>
<evidence type="ECO:0000313" key="1">
    <source>
        <dbReference type="EMBL" id="KZV54880.1"/>
    </source>
</evidence>
<keyword evidence="2" id="KW-1185">Reference proteome</keyword>
<gene>
    <name evidence="1" type="ORF">F511_35955</name>
</gene>
<dbReference type="Proteomes" id="UP000250235">
    <property type="component" value="Unassembled WGS sequence"/>
</dbReference>
<accession>A0A2Z7D702</accession>